<gene>
    <name evidence="1" type="ORF">ETSY2_42185</name>
</gene>
<evidence type="ECO:0000313" key="2">
    <source>
        <dbReference type="Proteomes" id="UP000019140"/>
    </source>
</evidence>
<name>W4LLP2_9BACT</name>
<dbReference type="EMBL" id="AZHX01001909">
    <property type="protein sequence ID" value="ETW98804.1"/>
    <property type="molecule type" value="Genomic_DNA"/>
</dbReference>
<dbReference type="HOGENOM" id="CLU_3133559_0_0_7"/>
<keyword evidence="2" id="KW-1185">Reference proteome</keyword>
<sequence length="49" mass="5665">MKHSGVISQGSAFTGSYRKKLRNTIFKNLYSMPITYRLPQMNKLTKKSL</sequence>
<comment type="caution">
    <text evidence="1">The sequence shown here is derived from an EMBL/GenBank/DDBJ whole genome shotgun (WGS) entry which is preliminary data.</text>
</comment>
<proteinExistence type="predicted"/>
<dbReference type="AlphaFoldDB" id="W4LLP2"/>
<organism evidence="1 2">
    <name type="scientific">Candidatus Entotheonella gemina</name>
    <dbReference type="NCBI Taxonomy" id="1429439"/>
    <lineage>
        <taxon>Bacteria</taxon>
        <taxon>Pseudomonadati</taxon>
        <taxon>Nitrospinota/Tectimicrobiota group</taxon>
        <taxon>Candidatus Tectimicrobiota</taxon>
        <taxon>Candidatus Entotheonellia</taxon>
        <taxon>Candidatus Entotheonellales</taxon>
        <taxon>Candidatus Entotheonellaceae</taxon>
        <taxon>Candidatus Entotheonella</taxon>
    </lineage>
</organism>
<evidence type="ECO:0000313" key="1">
    <source>
        <dbReference type="EMBL" id="ETW98804.1"/>
    </source>
</evidence>
<protein>
    <submittedName>
        <fullName evidence="1">Uncharacterized protein</fullName>
    </submittedName>
</protein>
<dbReference type="Proteomes" id="UP000019140">
    <property type="component" value="Unassembled WGS sequence"/>
</dbReference>
<reference evidence="1 2" key="1">
    <citation type="journal article" date="2014" name="Nature">
        <title>An environmental bacterial taxon with a large and distinct metabolic repertoire.</title>
        <authorList>
            <person name="Wilson M.C."/>
            <person name="Mori T."/>
            <person name="Ruckert C."/>
            <person name="Uria A.R."/>
            <person name="Helf M.J."/>
            <person name="Takada K."/>
            <person name="Gernert C."/>
            <person name="Steffens U.A."/>
            <person name="Heycke N."/>
            <person name="Schmitt S."/>
            <person name="Rinke C."/>
            <person name="Helfrich E.J."/>
            <person name="Brachmann A.O."/>
            <person name="Gurgui C."/>
            <person name="Wakimoto T."/>
            <person name="Kracht M."/>
            <person name="Crusemann M."/>
            <person name="Hentschel U."/>
            <person name="Abe I."/>
            <person name="Matsunaga S."/>
            <person name="Kalinowski J."/>
            <person name="Takeyama H."/>
            <person name="Piel J."/>
        </authorList>
    </citation>
    <scope>NUCLEOTIDE SEQUENCE [LARGE SCALE GENOMIC DNA]</scope>
    <source>
        <strain evidence="2">TSY2</strain>
    </source>
</reference>
<accession>W4LLP2</accession>